<evidence type="ECO:0000259" key="2">
    <source>
        <dbReference type="SMART" id="SM00932"/>
    </source>
</evidence>
<dbReference type="GO" id="GO:0051536">
    <property type="term" value="F:iron-sulfur cluster binding"/>
    <property type="evidence" value="ECO:0007669"/>
    <property type="project" value="InterPro"/>
</dbReference>
<dbReference type="Pfam" id="PF08712">
    <property type="entry name" value="Nfu_N"/>
    <property type="match status" value="1"/>
</dbReference>
<dbReference type="Gene3D" id="3.30.1370.70">
    <property type="entry name" value="Scaffold protein Nfu/NifU, N-terminal domain"/>
    <property type="match status" value="1"/>
</dbReference>
<reference evidence="3 4" key="1">
    <citation type="submission" date="2020-01" db="EMBL/GenBank/DDBJ databases">
        <authorList>
            <person name="Kim M.K."/>
        </authorList>
    </citation>
    <scope>NUCLEOTIDE SEQUENCE [LARGE SCALE GENOMIC DNA]</scope>
    <source>
        <strain evidence="3 4">172606-1</strain>
    </source>
</reference>
<dbReference type="GO" id="GO:0016226">
    <property type="term" value="P:iron-sulfur cluster assembly"/>
    <property type="evidence" value="ECO:0007669"/>
    <property type="project" value="InterPro"/>
</dbReference>
<protein>
    <submittedName>
        <fullName evidence="3">NifU family protein</fullName>
    </submittedName>
</protein>
<dbReference type="AlphaFoldDB" id="A0A6C0GMW5"/>
<organism evidence="3 4">
    <name type="scientific">Rhodocytophaga rosea</name>
    <dbReference type="NCBI Taxonomy" id="2704465"/>
    <lineage>
        <taxon>Bacteria</taxon>
        <taxon>Pseudomonadati</taxon>
        <taxon>Bacteroidota</taxon>
        <taxon>Cytophagia</taxon>
        <taxon>Cytophagales</taxon>
        <taxon>Rhodocytophagaceae</taxon>
        <taxon>Rhodocytophaga</taxon>
    </lineage>
</organism>
<dbReference type="PANTHER" id="PTHR11178">
    <property type="entry name" value="IRON-SULFUR CLUSTER SCAFFOLD PROTEIN NFU-RELATED"/>
    <property type="match status" value="1"/>
</dbReference>
<proteinExistence type="inferred from homology"/>
<dbReference type="Pfam" id="PF01106">
    <property type="entry name" value="NifU"/>
    <property type="match status" value="1"/>
</dbReference>
<dbReference type="SUPFAM" id="SSF117916">
    <property type="entry name" value="Fe-S cluster assembly (FSCA) domain-like"/>
    <property type="match status" value="1"/>
</dbReference>
<dbReference type="PANTHER" id="PTHR11178:SF1">
    <property type="entry name" value="NFU1 IRON-SULFUR CLUSTER SCAFFOLD HOMOLOG, MITOCHONDRIAL"/>
    <property type="match status" value="1"/>
</dbReference>
<evidence type="ECO:0000313" key="3">
    <source>
        <dbReference type="EMBL" id="QHT69359.1"/>
    </source>
</evidence>
<evidence type="ECO:0000313" key="4">
    <source>
        <dbReference type="Proteomes" id="UP000480178"/>
    </source>
</evidence>
<dbReference type="EMBL" id="CP048222">
    <property type="protein sequence ID" value="QHT69359.1"/>
    <property type="molecule type" value="Genomic_DNA"/>
</dbReference>
<dbReference type="InterPro" id="IPR035433">
    <property type="entry name" value="NFU1-like"/>
</dbReference>
<accession>A0A6C0GMW5</accession>
<keyword evidence="4" id="KW-1185">Reference proteome</keyword>
<dbReference type="KEGG" id="rhoz:GXP67_23315"/>
<feature type="domain" description="Scaffold protein Nfu/NifU N-terminal" evidence="2">
    <location>
        <begin position="8"/>
        <end position="95"/>
    </location>
</feature>
<dbReference type="RefSeq" id="WP_162445348.1">
    <property type="nucleotide sequence ID" value="NZ_CP048222.1"/>
</dbReference>
<gene>
    <name evidence="3" type="ORF">GXP67_23315</name>
</gene>
<dbReference type="Proteomes" id="UP000480178">
    <property type="component" value="Chromosome"/>
</dbReference>
<comment type="similarity">
    <text evidence="1">Belongs to the NifU family.</text>
</comment>
<dbReference type="Gene3D" id="3.30.300.130">
    <property type="entry name" value="Fe-S cluster assembly (FSCA)"/>
    <property type="match status" value="1"/>
</dbReference>
<dbReference type="InterPro" id="IPR036498">
    <property type="entry name" value="Nfu/NifU_N_sf"/>
</dbReference>
<dbReference type="InterPro" id="IPR014824">
    <property type="entry name" value="Nfu/NifU_N"/>
</dbReference>
<dbReference type="SUPFAM" id="SSF110836">
    <property type="entry name" value="Hypothetical protein SAV1430"/>
    <property type="match status" value="1"/>
</dbReference>
<dbReference type="SMART" id="SM00932">
    <property type="entry name" value="Nfu_N"/>
    <property type="match status" value="1"/>
</dbReference>
<dbReference type="InterPro" id="IPR001075">
    <property type="entry name" value="NIF_FeS_clus_asmbl_NifU_C"/>
</dbReference>
<dbReference type="PIRSF" id="PIRSF036773">
    <property type="entry name" value="HIRIP5"/>
    <property type="match status" value="1"/>
</dbReference>
<evidence type="ECO:0000256" key="1">
    <source>
        <dbReference type="ARBA" id="ARBA00006420"/>
    </source>
</evidence>
<name>A0A6C0GMW5_9BACT</name>
<dbReference type="GO" id="GO:0005506">
    <property type="term" value="F:iron ion binding"/>
    <property type="evidence" value="ECO:0007669"/>
    <property type="project" value="InterPro"/>
</dbReference>
<dbReference type="InterPro" id="IPR034904">
    <property type="entry name" value="FSCA_dom_sf"/>
</dbReference>
<sequence length="194" mass="21982">MFKKYVNIYTESNPNPNSMKFVLNYMLVPDNTTFDFPDTESAAQSPLAQALFEFEYVKRVFLMNNFITITKDESVSWEEVMLPLKKFIKEYMEDDKPIFTAQKIEALKTEPSGEDDPEVVQKIKHLLEEYVRPAVESDGGAINFHSYHEGVVTVQLQGSCSGCPSSTITLKAGIENLLKRMLPEDVKQVVAEGV</sequence>